<evidence type="ECO:0000256" key="1">
    <source>
        <dbReference type="SAM" id="Phobius"/>
    </source>
</evidence>
<feature type="transmembrane region" description="Helical" evidence="1">
    <location>
        <begin position="32"/>
        <end position="51"/>
    </location>
</feature>
<protein>
    <recommendedName>
        <fullName evidence="4">DUF2178 domain-containing protein</fullName>
    </recommendedName>
</protein>
<organism evidence="2 3">
    <name type="scientific">Arthrobacter agilis</name>
    <dbReference type="NCBI Taxonomy" id="37921"/>
    <lineage>
        <taxon>Bacteria</taxon>
        <taxon>Bacillati</taxon>
        <taxon>Actinomycetota</taxon>
        <taxon>Actinomycetes</taxon>
        <taxon>Micrococcales</taxon>
        <taxon>Micrococcaceae</taxon>
        <taxon>Arthrobacter</taxon>
    </lineage>
</organism>
<reference evidence="2 3" key="1">
    <citation type="submission" date="2017-11" db="EMBL/GenBank/DDBJ databases">
        <title>Draft genome of Arthrobacter agilis strain UMCV2, a plant growth-promoting rhizobacterium and biocontrol capacity of phytopathogenic fungi.</title>
        <authorList>
            <person name="Martinez-Camara R."/>
            <person name="Santoyo G."/>
            <person name="Moreno-Hagelsieb G."/>
            <person name="Valencia-Cantero E."/>
        </authorList>
    </citation>
    <scope>NUCLEOTIDE SEQUENCE [LARGE SCALE GENOMIC DNA]</scope>
    <source>
        <strain evidence="2 3">UMCV2</strain>
    </source>
</reference>
<keyword evidence="1" id="KW-1133">Transmembrane helix</keyword>
<proteinExistence type="predicted"/>
<feature type="transmembrane region" description="Helical" evidence="1">
    <location>
        <begin position="79"/>
        <end position="100"/>
    </location>
</feature>
<gene>
    <name evidence="2" type="ORF">CVO76_13740</name>
</gene>
<accession>A0A2L0UH70</accession>
<keyword evidence="1" id="KW-0472">Membrane</keyword>
<dbReference type="EMBL" id="CP024915">
    <property type="protein sequence ID" value="AUZ88583.1"/>
    <property type="molecule type" value="Genomic_DNA"/>
</dbReference>
<keyword evidence="1" id="KW-0812">Transmembrane</keyword>
<sequence>MALGILGVILGLVTIAVVLLREHASGNMIPGFLVGLGIGIAGALVMAWRVLRRPERATTFERAWTQTGDEREDTLLTRALAVVGLVSLPLIGIATLAIGFGAEPPMVMTLLMGVLFVTGAGSFAVIDHRN</sequence>
<evidence type="ECO:0008006" key="4">
    <source>
        <dbReference type="Google" id="ProtNLM"/>
    </source>
</evidence>
<evidence type="ECO:0000313" key="2">
    <source>
        <dbReference type="EMBL" id="AUZ88583.1"/>
    </source>
</evidence>
<name>A0A2L0UH70_9MICC</name>
<dbReference type="AlphaFoldDB" id="A0A2L0UH70"/>
<evidence type="ECO:0000313" key="3">
    <source>
        <dbReference type="Proteomes" id="UP000239187"/>
    </source>
</evidence>
<feature type="transmembrane region" description="Helical" evidence="1">
    <location>
        <begin position="106"/>
        <end position="126"/>
    </location>
</feature>
<dbReference type="Proteomes" id="UP000239187">
    <property type="component" value="Chromosome"/>
</dbReference>